<reference evidence="1" key="1">
    <citation type="journal article" date="2023" name="Insect Mol. Biol.">
        <title>Genome sequencing provides insights into the evolution of gene families encoding plant cell wall-degrading enzymes in longhorned beetles.</title>
        <authorList>
            <person name="Shin N.R."/>
            <person name="Okamura Y."/>
            <person name="Kirsch R."/>
            <person name="Pauchet Y."/>
        </authorList>
    </citation>
    <scope>NUCLEOTIDE SEQUENCE</scope>
    <source>
        <strain evidence="1">AMC_N1</strain>
    </source>
</reference>
<dbReference type="Proteomes" id="UP001162162">
    <property type="component" value="Unassembled WGS sequence"/>
</dbReference>
<organism evidence="1 2">
    <name type="scientific">Aromia moschata</name>
    <dbReference type="NCBI Taxonomy" id="1265417"/>
    <lineage>
        <taxon>Eukaryota</taxon>
        <taxon>Metazoa</taxon>
        <taxon>Ecdysozoa</taxon>
        <taxon>Arthropoda</taxon>
        <taxon>Hexapoda</taxon>
        <taxon>Insecta</taxon>
        <taxon>Pterygota</taxon>
        <taxon>Neoptera</taxon>
        <taxon>Endopterygota</taxon>
        <taxon>Coleoptera</taxon>
        <taxon>Polyphaga</taxon>
        <taxon>Cucujiformia</taxon>
        <taxon>Chrysomeloidea</taxon>
        <taxon>Cerambycidae</taxon>
        <taxon>Cerambycinae</taxon>
        <taxon>Callichromatini</taxon>
        <taxon>Aromia</taxon>
    </lineage>
</organism>
<dbReference type="EMBL" id="JAPWTK010000521">
    <property type="protein sequence ID" value="KAJ8938912.1"/>
    <property type="molecule type" value="Genomic_DNA"/>
</dbReference>
<proteinExistence type="predicted"/>
<dbReference type="AlphaFoldDB" id="A0AAV8XJR6"/>
<protein>
    <submittedName>
        <fullName evidence="1">Uncharacterized protein</fullName>
    </submittedName>
</protein>
<keyword evidence="2" id="KW-1185">Reference proteome</keyword>
<sequence>MLSVEMEQWVSLKFLVKPGKTFTEAYAMSKEVYRNECLSCTQRDVKQQKTIRAPDGPQREKRTKTLKKIGKLICEDRGLSIRGLAEISRIDKCVQKTNQRMCSPDFA</sequence>
<evidence type="ECO:0000313" key="1">
    <source>
        <dbReference type="EMBL" id="KAJ8938912.1"/>
    </source>
</evidence>
<accession>A0AAV8XJR6</accession>
<name>A0AAV8XJR6_9CUCU</name>
<evidence type="ECO:0000313" key="2">
    <source>
        <dbReference type="Proteomes" id="UP001162162"/>
    </source>
</evidence>
<comment type="caution">
    <text evidence="1">The sequence shown here is derived from an EMBL/GenBank/DDBJ whole genome shotgun (WGS) entry which is preliminary data.</text>
</comment>
<gene>
    <name evidence="1" type="ORF">NQ318_008665</name>
</gene>